<dbReference type="GO" id="GO:0016791">
    <property type="term" value="F:phosphatase activity"/>
    <property type="evidence" value="ECO:0007669"/>
    <property type="project" value="InterPro"/>
</dbReference>
<dbReference type="NCBIfam" id="TIGR01452">
    <property type="entry name" value="PGP_euk"/>
    <property type="match status" value="1"/>
</dbReference>
<protein>
    <submittedName>
        <fullName evidence="6">Phosphoglycolate phosphatase</fullName>
    </submittedName>
</protein>
<organism evidence="6 7">
    <name type="scientific">Plakobranchus ocellatus</name>
    <dbReference type="NCBI Taxonomy" id="259542"/>
    <lineage>
        <taxon>Eukaryota</taxon>
        <taxon>Metazoa</taxon>
        <taxon>Spiralia</taxon>
        <taxon>Lophotrochozoa</taxon>
        <taxon>Mollusca</taxon>
        <taxon>Gastropoda</taxon>
        <taxon>Heterobranchia</taxon>
        <taxon>Euthyneura</taxon>
        <taxon>Panpulmonata</taxon>
        <taxon>Sacoglossa</taxon>
        <taxon>Placobranchoidea</taxon>
        <taxon>Plakobranchidae</taxon>
        <taxon>Plakobranchus</taxon>
    </lineage>
</organism>
<dbReference type="PANTHER" id="PTHR19288:SF93">
    <property type="entry name" value="FI11325P-RELATED"/>
    <property type="match status" value="1"/>
</dbReference>
<feature type="active site" description="Nucleophile" evidence="3">
    <location>
        <position position="25"/>
    </location>
</feature>
<evidence type="ECO:0000313" key="7">
    <source>
        <dbReference type="Proteomes" id="UP000735302"/>
    </source>
</evidence>
<dbReference type="Proteomes" id="UP000735302">
    <property type="component" value="Unassembled WGS sequence"/>
</dbReference>
<dbReference type="EMBL" id="BLXT01005987">
    <property type="protein sequence ID" value="GFO27980.1"/>
    <property type="molecule type" value="Genomic_DNA"/>
</dbReference>
<dbReference type="NCBIfam" id="TIGR01460">
    <property type="entry name" value="HAD-SF-IIA"/>
    <property type="match status" value="1"/>
</dbReference>
<dbReference type="GO" id="GO:0005737">
    <property type="term" value="C:cytoplasm"/>
    <property type="evidence" value="ECO:0007669"/>
    <property type="project" value="TreeGrafter"/>
</dbReference>
<keyword evidence="7" id="KW-1185">Reference proteome</keyword>
<accession>A0AAV4C8I1</accession>
<dbReference type="Gene3D" id="3.40.50.1000">
    <property type="entry name" value="HAD superfamily/HAD-like"/>
    <property type="match status" value="2"/>
</dbReference>
<dbReference type="SUPFAM" id="SSF56784">
    <property type="entry name" value="HAD-like"/>
    <property type="match status" value="1"/>
</dbReference>
<evidence type="ECO:0000256" key="4">
    <source>
        <dbReference type="PIRSR" id="PIRSR000915-2"/>
    </source>
</evidence>
<dbReference type="Pfam" id="PF13242">
    <property type="entry name" value="Hydrolase_like"/>
    <property type="match status" value="1"/>
</dbReference>
<gene>
    <name evidence="6" type="ORF">PoB_005448500</name>
</gene>
<keyword evidence="5" id="KW-0460">Magnesium</keyword>
<dbReference type="InterPro" id="IPR006357">
    <property type="entry name" value="HAD-SF_hydro_IIA"/>
</dbReference>
<feature type="binding site" evidence="5">
    <location>
        <position position="23"/>
    </location>
    <ligand>
        <name>Mg(2+)</name>
        <dbReference type="ChEBI" id="CHEBI:18420"/>
    </ligand>
</feature>
<dbReference type="GO" id="GO:0046872">
    <property type="term" value="F:metal ion binding"/>
    <property type="evidence" value="ECO:0007669"/>
    <property type="project" value="UniProtKB-KW"/>
</dbReference>
<evidence type="ECO:0000313" key="6">
    <source>
        <dbReference type="EMBL" id="GFO27980.1"/>
    </source>
</evidence>
<feature type="binding site" evidence="5">
    <location>
        <position position="25"/>
    </location>
    <ligand>
        <name>Mg(2+)</name>
        <dbReference type="ChEBI" id="CHEBI:18420"/>
    </ligand>
</feature>
<feature type="active site" description="Nucleophile" evidence="3">
    <location>
        <position position="23"/>
    </location>
</feature>
<dbReference type="Pfam" id="PF13344">
    <property type="entry name" value="Hydrolase_6"/>
    <property type="match status" value="1"/>
</dbReference>
<dbReference type="InterPro" id="IPR023214">
    <property type="entry name" value="HAD_sf"/>
</dbReference>
<dbReference type="PIRSF" id="PIRSF000915">
    <property type="entry name" value="PGP-type_phosphatase"/>
    <property type="match status" value="1"/>
</dbReference>
<evidence type="ECO:0000256" key="1">
    <source>
        <dbReference type="ARBA" id="ARBA00022801"/>
    </source>
</evidence>
<sequence>MAKLMTREISEEIVRDVDSFLFDCDGVLWDGNGPIKGSLETVLRLKELGKQVFYVTNNSSQTRDDYVKKCATYGFPAQKDEILCTAYIAAEYLRTANFKDKVYVIGKKEAMGAELENAGIRYTGTGPDPLEGNTYADWLSNIKLDPEVKCVLVGFDPHISYMKLIRAASYLKKPDCVYLATNEDSSLPVKNSDICIPGTGCIVKPVSLASGREPIVMGKPAPNMFEVLRKVHNLEPSRCMMIGDRKDTDIMFAKNCGMRSMLVFSGISSIDDIQQISDTEELEESQPDYYAENLAGLGIFI</sequence>
<dbReference type="InterPro" id="IPR006349">
    <property type="entry name" value="PGP_euk"/>
</dbReference>
<keyword evidence="1 2" id="KW-0378">Hydrolase</keyword>
<evidence type="ECO:0000256" key="2">
    <source>
        <dbReference type="PIRNR" id="PIRNR000915"/>
    </source>
</evidence>
<keyword evidence="5" id="KW-0479">Metal-binding</keyword>
<comment type="cofactor">
    <cofactor evidence="5">
        <name>Mg(2+)</name>
        <dbReference type="ChEBI" id="CHEBI:18420"/>
    </cofactor>
    <text evidence="5">Divalent metal ions. Mg(2+) is the most effective.</text>
</comment>
<dbReference type="PANTHER" id="PTHR19288">
    <property type="entry name" value="4-NITROPHENYLPHOSPHATASE-RELATED"/>
    <property type="match status" value="1"/>
</dbReference>
<name>A0AAV4C8I1_9GAST</name>
<feature type="binding site" evidence="5">
    <location>
        <position position="244"/>
    </location>
    <ligand>
        <name>Mg(2+)</name>
        <dbReference type="ChEBI" id="CHEBI:18420"/>
    </ligand>
</feature>
<reference evidence="6 7" key="1">
    <citation type="journal article" date="2021" name="Elife">
        <title>Chloroplast acquisition without the gene transfer in kleptoplastic sea slugs, Plakobranchus ocellatus.</title>
        <authorList>
            <person name="Maeda T."/>
            <person name="Takahashi S."/>
            <person name="Yoshida T."/>
            <person name="Shimamura S."/>
            <person name="Takaki Y."/>
            <person name="Nagai Y."/>
            <person name="Toyoda A."/>
            <person name="Suzuki Y."/>
            <person name="Arimoto A."/>
            <person name="Ishii H."/>
            <person name="Satoh N."/>
            <person name="Nishiyama T."/>
            <person name="Hasebe M."/>
            <person name="Maruyama T."/>
            <person name="Minagawa J."/>
            <person name="Obokata J."/>
            <person name="Shigenobu S."/>
        </authorList>
    </citation>
    <scope>NUCLEOTIDE SEQUENCE [LARGE SCALE GENOMIC DNA]</scope>
</reference>
<dbReference type="InterPro" id="IPR036412">
    <property type="entry name" value="HAD-like_sf"/>
</dbReference>
<evidence type="ECO:0000256" key="5">
    <source>
        <dbReference type="PIRSR" id="PIRSR000915-3"/>
    </source>
</evidence>
<dbReference type="AlphaFoldDB" id="A0AAV4C8I1"/>
<proteinExistence type="inferred from homology"/>
<comment type="similarity">
    <text evidence="2">Belongs to the HAD-like hydrolase superfamily.</text>
</comment>
<evidence type="ECO:0000256" key="3">
    <source>
        <dbReference type="PIRSR" id="PIRSR000915-1"/>
    </source>
</evidence>
<feature type="binding site" evidence="4">
    <location>
        <position position="219"/>
    </location>
    <ligand>
        <name>substrate</name>
    </ligand>
</feature>
<comment type="caution">
    <text evidence="6">The sequence shown here is derived from an EMBL/GenBank/DDBJ whole genome shotgun (WGS) entry which is preliminary data.</text>
</comment>